<protein>
    <submittedName>
        <fullName evidence="1">Conjugative transposon protein TraK</fullName>
    </submittedName>
</protein>
<dbReference type="RefSeq" id="WP_083643484.1">
    <property type="nucleotide sequence ID" value="NZ_AMRU01000018.1"/>
</dbReference>
<proteinExistence type="predicted"/>
<reference evidence="1 2" key="1">
    <citation type="submission" date="2016-07" db="EMBL/GenBank/DDBJ databases">
        <title>Multi-omics approach to identify versatile polysaccharide utilization systems of a marine flavobacterium Gramella flava.</title>
        <authorList>
            <person name="Tang K."/>
        </authorList>
    </citation>
    <scope>NUCLEOTIDE SEQUENCE [LARGE SCALE GENOMIC DNA]</scope>
    <source>
        <strain evidence="1 2">JLT2011</strain>
    </source>
</reference>
<dbReference type="KEGG" id="gfl:GRFL_0898"/>
<dbReference type="PROSITE" id="PS51257">
    <property type="entry name" value="PROKAR_LIPOPROTEIN"/>
    <property type="match status" value="1"/>
</dbReference>
<sequence>MAEKTSIYRNIYQVLGLNRMISISVSIGAFCACMFSSYLVYKMHREVVEHAFAINTSGEVIPLAWKLRRDNLEVEAKAHLQLFHQYFYGLSPGNYEQNLEKALWLGNSSVDNVYRQKKSDGVYNRIIQYALVQEIDTIYSEVSLDTLPYPFRTRMVFRINRGSVEDTYELITTGKLLPVERQFPKNTHGLLITDFFEKRLRKLNP</sequence>
<keyword evidence="2" id="KW-1185">Reference proteome</keyword>
<organism evidence="1 2">
    <name type="scientific">Christiangramia flava JLT2011</name>
    <dbReference type="NCBI Taxonomy" id="1229726"/>
    <lineage>
        <taxon>Bacteria</taxon>
        <taxon>Pseudomonadati</taxon>
        <taxon>Bacteroidota</taxon>
        <taxon>Flavobacteriia</taxon>
        <taxon>Flavobacteriales</taxon>
        <taxon>Flavobacteriaceae</taxon>
        <taxon>Christiangramia</taxon>
    </lineage>
</organism>
<dbReference type="EMBL" id="CP016359">
    <property type="protein sequence ID" value="APU67622.1"/>
    <property type="molecule type" value="Genomic_DNA"/>
</dbReference>
<dbReference type="AlphaFoldDB" id="A0A1L7I3G3"/>
<name>A0A1L7I3G3_9FLAO</name>
<evidence type="ECO:0000313" key="1">
    <source>
        <dbReference type="EMBL" id="APU67622.1"/>
    </source>
</evidence>
<evidence type="ECO:0000313" key="2">
    <source>
        <dbReference type="Proteomes" id="UP000186230"/>
    </source>
</evidence>
<gene>
    <name evidence="1" type="ORF">GRFL_0898</name>
</gene>
<dbReference type="STRING" id="1229726.GRFL_0898"/>
<dbReference type="OrthoDB" id="1039148at2"/>
<dbReference type="Proteomes" id="UP000186230">
    <property type="component" value="Chromosome"/>
</dbReference>
<accession>A0A1L7I3G3</accession>